<evidence type="ECO:0000256" key="2">
    <source>
        <dbReference type="PIRSR" id="PIRSR000137-1"/>
    </source>
</evidence>
<sequence length="632" mass="71666">MKCQILLIVAFLVISSRGTSQNLLLELKEDIIDEIHRLFKTYILGDYFYGEQTVEDVITENGTTYDFIVIGSGPSGSVMANRLSEIPEWKILLIEAGEDPSLITDVPVLSCGTLLWTGYNWGYRAEKQDGFCRGCPGQTMNWPHGKVLGGTTIINYMLFTRGNHLDYDKWADMGNPGWSYKEVLPYFLKFEDAHLEKIDRGYHRKGGYLSVSDVPIRSKAIDVYIDAAQEAGHPYVDYNGKNQMGVSYVQTALRKGRRHSADKAFLRPVRHRGNLVITTKSTAVEILIHPDTKEAYGVKYVKNYVEYTAVAKKEVILSAGSLNSPQVLMLSGIGPKEHLKELGIPVKRDLPVGQKMYDHVTFPGVIYVVNETITYSLEEIILNLHKYIYEYLFYGKGVLTTAGFVEGFTYIKTNASQDPNPNYPDMELIFAGATFSTIRGLLYRDFFNIPKYVYDVMWKPLEHKNAYQVTVSIVEKKMEKMFEKKNNCDKFMFSDYTYADPENHDIKTVIAAIREIQRINSQPSLRKYGATIVTTKIPGCEEYTFDTDEYWECGIRTLTATLVHQVATCKMGPHNDKEAVVDAKLRVHGIKNLRVVDTSVIPMPITAHLMAPGYMIGEKGADIVKERWLSNH</sequence>
<protein>
    <recommendedName>
        <fullName evidence="6 7">Glucose-methanol-choline oxidoreductase N-terminal domain-containing protein</fullName>
    </recommendedName>
</protein>
<comment type="caution">
    <text evidence="8">The sequence shown here is derived from an EMBL/GenBank/DDBJ whole genome shotgun (WGS) entry which is preliminary data.</text>
</comment>
<feature type="chain" id="PRO_5043642286" description="Glucose-methanol-choline oxidoreductase N-terminal domain-containing protein" evidence="5">
    <location>
        <begin position="21"/>
        <end position="632"/>
    </location>
</feature>
<feature type="binding site" evidence="3">
    <location>
        <position position="147"/>
    </location>
    <ligand>
        <name>FAD</name>
        <dbReference type="ChEBI" id="CHEBI:57692"/>
    </ligand>
</feature>
<dbReference type="InterPro" id="IPR007867">
    <property type="entry name" value="GMC_OxRtase_C"/>
</dbReference>
<dbReference type="PROSITE" id="PS00624">
    <property type="entry name" value="GMC_OXRED_2"/>
    <property type="match status" value="1"/>
</dbReference>
<dbReference type="InterPro" id="IPR036188">
    <property type="entry name" value="FAD/NAD-bd_sf"/>
</dbReference>
<dbReference type="Pfam" id="PF00732">
    <property type="entry name" value="GMC_oxred_N"/>
    <property type="match status" value="1"/>
</dbReference>
<evidence type="ECO:0000256" key="1">
    <source>
        <dbReference type="ARBA" id="ARBA00010790"/>
    </source>
</evidence>
<dbReference type="InterPro" id="IPR012132">
    <property type="entry name" value="GMC_OxRdtase"/>
</dbReference>
<evidence type="ECO:0000256" key="3">
    <source>
        <dbReference type="PIRSR" id="PIRSR000137-2"/>
    </source>
</evidence>
<dbReference type="SUPFAM" id="SSF54373">
    <property type="entry name" value="FAD-linked reductases, C-terminal domain"/>
    <property type="match status" value="1"/>
</dbReference>
<comment type="similarity">
    <text evidence="1 4">Belongs to the GMC oxidoreductase family.</text>
</comment>
<evidence type="ECO:0000256" key="5">
    <source>
        <dbReference type="SAM" id="SignalP"/>
    </source>
</evidence>
<feature type="domain" description="Glucose-methanol-choline oxidoreductase N-terminal" evidence="6">
    <location>
        <begin position="145"/>
        <end position="168"/>
    </location>
</feature>
<dbReference type="SUPFAM" id="SSF51905">
    <property type="entry name" value="FAD/NAD(P)-binding domain"/>
    <property type="match status" value="1"/>
</dbReference>
<feature type="binding site" evidence="3">
    <location>
        <position position="151"/>
    </location>
    <ligand>
        <name>FAD</name>
        <dbReference type="ChEBI" id="CHEBI:57692"/>
    </ligand>
</feature>
<keyword evidence="5" id="KW-0732">Signal</keyword>
<dbReference type="GO" id="GO:0050660">
    <property type="term" value="F:flavin adenine dinucleotide binding"/>
    <property type="evidence" value="ECO:0007669"/>
    <property type="project" value="InterPro"/>
</dbReference>
<dbReference type="EMBL" id="JAPWTK010000017">
    <property type="protein sequence ID" value="KAJ8958494.1"/>
    <property type="molecule type" value="Genomic_DNA"/>
</dbReference>
<evidence type="ECO:0000256" key="4">
    <source>
        <dbReference type="RuleBase" id="RU003968"/>
    </source>
</evidence>
<dbReference type="PANTHER" id="PTHR11552:SF208">
    <property type="entry name" value="RE36204P-RELATED"/>
    <property type="match status" value="1"/>
</dbReference>
<feature type="signal peptide" evidence="5">
    <location>
        <begin position="1"/>
        <end position="20"/>
    </location>
</feature>
<feature type="active site" description="Proton donor" evidence="2">
    <location>
        <position position="564"/>
    </location>
</feature>
<organism evidence="8 9">
    <name type="scientific">Aromia moschata</name>
    <dbReference type="NCBI Taxonomy" id="1265417"/>
    <lineage>
        <taxon>Eukaryota</taxon>
        <taxon>Metazoa</taxon>
        <taxon>Ecdysozoa</taxon>
        <taxon>Arthropoda</taxon>
        <taxon>Hexapoda</taxon>
        <taxon>Insecta</taxon>
        <taxon>Pterygota</taxon>
        <taxon>Neoptera</taxon>
        <taxon>Endopterygota</taxon>
        <taxon>Coleoptera</taxon>
        <taxon>Polyphaga</taxon>
        <taxon>Cucujiformia</taxon>
        <taxon>Chrysomeloidea</taxon>
        <taxon>Cerambycidae</taxon>
        <taxon>Cerambycinae</taxon>
        <taxon>Callichromatini</taxon>
        <taxon>Aromia</taxon>
    </lineage>
</organism>
<keyword evidence="9" id="KW-1185">Reference proteome</keyword>
<keyword evidence="4" id="KW-0285">Flavoprotein</keyword>
<evidence type="ECO:0000313" key="9">
    <source>
        <dbReference type="Proteomes" id="UP001162162"/>
    </source>
</evidence>
<feature type="active site" description="Proton acceptor" evidence="2">
    <location>
        <position position="608"/>
    </location>
</feature>
<evidence type="ECO:0000259" key="7">
    <source>
        <dbReference type="PROSITE" id="PS00624"/>
    </source>
</evidence>
<dbReference type="Proteomes" id="UP001162162">
    <property type="component" value="Unassembled WGS sequence"/>
</dbReference>
<evidence type="ECO:0000259" key="6">
    <source>
        <dbReference type="PROSITE" id="PS00623"/>
    </source>
</evidence>
<name>A0AAV8Z2X5_9CUCU</name>
<dbReference type="PIRSF" id="PIRSF000137">
    <property type="entry name" value="Alcohol_oxidase"/>
    <property type="match status" value="1"/>
</dbReference>
<evidence type="ECO:0000313" key="8">
    <source>
        <dbReference type="EMBL" id="KAJ8958494.1"/>
    </source>
</evidence>
<keyword evidence="3 4" id="KW-0274">FAD</keyword>
<dbReference type="PANTHER" id="PTHR11552">
    <property type="entry name" value="GLUCOSE-METHANOL-CHOLINE GMC OXIDOREDUCTASE"/>
    <property type="match status" value="1"/>
</dbReference>
<dbReference type="Gene3D" id="3.30.560.10">
    <property type="entry name" value="Glucose Oxidase, domain 3"/>
    <property type="match status" value="1"/>
</dbReference>
<dbReference type="Gene3D" id="3.50.50.60">
    <property type="entry name" value="FAD/NAD(P)-binding domain"/>
    <property type="match status" value="1"/>
</dbReference>
<dbReference type="InterPro" id="IPR000172">
    <property type="entry name" value="GMC_OxRdtase_N"/>
</dbReference>
<gene>
    <name evidence="8" type="ORF">NQ318_002288</name>
</gene>
<reference evidence="8" key="1">
    <citation type="journal article" date="2023" name="Insect Mol. Biol.">
        <title>Genome sequencing provides insights into the evolution of gene families encoding plant cell wall-degrading enzymes in longhorned beetles.</title>
        <authorList>
            <person name="Shin N.R."/>
            <person name="Okamura Y."/>
            <person name="Kirsch R."/>
            <person name="Pauchet Y."/>
        </authorList>
    </citation>
    <scope>NUCLEOTIDE SEQUENCE</scope>
    <source>
        <strain evidence="8">AMC_N1</strain>
    </source>
</reference>
<proteinExistence type="inferred from homology"/>
<dbReference type="AlphaFoldDB" id="A0AAV8Z2X5"/>
<dbReference type="GO" id="GO:0016614">
    <property type="term" value="F:oxidoreductase activity, acting on CH-OH group of donors"/>
    <property type="evidence" value="ECO:0007669"/>
    <property type="project" value="InterPro"/>
</dbReference>
<accession>A0AAV8Z2X5</accession>
<comment type="cofactor">
    <cofactor evidence="3">
        <name>FAD</name>
        <dbReference type="ChEBI" id="CHEBI:57692"/>
    </cofactor>
</comment>
<feature type="domain" description="Glucose-methanol-choline oxidoreductase N-terminal" evidence="7">
    <location>
        <begin position="320"/>
        <end position="334"/>
    </location>
</feature>
<dbReference type="PROSITE" id="PS00623">
    <property type="entry name" value="GMC_OXRED_1"/>
    <property type="match status" value="1"/>
</dbReference>
<dbReference type="Pfam" id="PF05199">
    <property type="entry name" value="GMC_oxred_C"/>
    <property type="match status" value="1"/>
</dbReference>